<dbReference type="GeneID" id="110975528"/>
<keyword evidence="1" id="KW-1015">Disulfide bond</keyword>
<feature type="chain" id="PRO_5034224196" evidence="2">
    <location>
        <begin position="25"/>
        <end position="190"/>
    </location>
</feature>
<dbReference type="Gene3D" id="3.10.100.10">
    <property type="entry name" value="Mannose-Binding Protein A, subunit A"/>
    <property type="match status" value="1"/>
</dbReference>
<dbReference type="PANTHER" id="PTHR22803">
    <property type="entry name" value="MANNOSE, PHOSPHOLIPASE, LECTIN RECEPTOR RELATED"/>
    <property type="match status" value="1"/>
</dbReference>
<dbReference type="InterPro" id="IPR016187">
    <property type="entry name" value="CTDL_fold"/>
</dbReference>
<dbReference type="InterPro" id="IPR016186">
    <property type="entry name" value="C-type_lectin-like/link_sf"/>
</dbReference>
<sequence length="190" mass="21102">MAKARLWTLCKTVVIVFAFVGVESRCPASWIERQTSCYKTDDEQRTWENGEAYCNQLGAELVVIETAQENEFIRELLNDQSKDFAWLGCNDRATERTWVCYSEATVGMPFENWAPSQPNNAAGDDCVSISKSGKWSDSKCSADFVYVICEADSADWEDLHMDVTSSSAAVVSMSCSVVGADGRLHHLTSL</sequence>
<dbReference type="InterPro" id="IPR050111">
    <property type="entry name" value="C-type_lectin/snaclec_domain"/>
</dbReference>
<dbReference type="KEGG" id="aplc:110975528"/>
<evidence type="ECO:0000256" key="2">
    <source>
        <dbReference type="SAM" id="SignalP"/>
    </source>
</evidence>
<dbReference type="Pfam" id="PF00059">
    <property type="entry name" value="Lectin_C"/>
    <property type="match status" value="1"/>
</dbReference>
<dbReference type="PROSITE" id="PS50041">
    <property type="entry name" value="C_TYPE_LECTIN_2"/>
    <property type="match status" value="1"/>
</dbReference>
<keyword evidence="2" id="KW-0732">Signal</keyword>
<dbReference type="InterPro" id="IPR001304">
    <property type="entry name" value="C-type_lectin-like"/>
</dbReference>
<evidence type="ECO:0000259" key="3">
    <source>
        <dbReference type="PROSITE" id="PS50041"/>
    </source>
</evidence>
<name>A0A8B7XSD8_ACAPL</name>
<dbReference type="CDD" id="cd00037">
    <property type="entry name" value="CLECT"/>
    <property type="match status" value="1"/>
</dbReference>
<dbReference type="OMA" id="DITICHF"/>
<dbReference type="AlphaFoldDB" id="A0A8B7XSD8"/>
<dbReference type="Proteomes" id="UP000694845">
    <property type="component" value="Unplaced"/>
</dbReference>
<evidence type="ECO:0000256" key="1">
    <source>
        <dbReference type="ARBA" id="ARBA00023157"/>
    </source>
</evidence>
<accession>A0A8B7XSD8</accession>
<reference evidence="5" key="1">
    <citation type="submission" date="2025-08" db="UniProtKB">
        <authorList>
            <consortium name="RefSeq"/>
        </authorList>
    </citation>
    <scope>IDENTIFICATION</scope>
</reference>
<keyword evidence="4" id="KW-1185">Reference proteome</keyword>
<dbReference type="RefSeq" id="XP_022083774.1">
    <property type="nucleotide sequence ID" value="XM_022228082.1"/>
</dbReference>
<protein>
    <submittedName>
        <fullName evidence="5">C-type lectin domain family 4 member M-like</fullName>
    </submittedName>
</protein>
<organism evidence="4 5">
    <name type="scientific">Acanthaster planci</name>
    <name type="common">Crown-of-thorns starfish</name>
    <dbReference type="NCBI Taxonomy" id="133434"/>
    <lineage>
        <taxon>Eukaryota</taxon>
        <taxon>Metazoa</taxon>
        <taxon>Echinodermata</taxon>
        <taxon>Eleutherozoa</taxon>
        <taxon>Asterozoa</taxon>
        <taxon>Asteroidea</taxon>
        <taxon>Valvatacea</taxon>
        <taxon>Valvatida</taxon>
        <taxon>Acanthasteridae</taxon>
        <taxon>Acanthaster</taxon>
    </lineage>
</organism>
<gene>
    <name evidence="5" type="primary">LOC110975528</name>
</gene>
<dbReference type="PROSITE" id="PS00615">
    <property type="entry name" value="C_TYPE_LECTIN_1"/>
    <property type="match status" value="1"/>
</dbReference>
<evidence type="ECO:0000313" key="5">
    <source>
        <dbReference type="RefSeq" id="XP_022083774.1"/>
    </source>
</evidence>
<dbReference type="SMART" id="SM00034">
    <property type="entry name" value="CLECT"/>
    <property type="match status" value="1"/>
</dbReference>
<evidence type="ECO:0000313" key="4">
    <source>
        <dbReference type="Proteomes" id="UP000694845"/>
    </source>
</evidence>
<proteinExistence type="predicted"/>
<dbReference type="OrthoDB" id="2142683at2759"/>
<feature type="domain" description="C-type lectin" evidence="3">
    <location>
        <begin position="33"/>
        <end position="147"/>
    </location>
</feature>
<feature type="signal peptide" evidence="2">
    <location>
        <begin position="1"/>
        <end position="24"/>
    </location>
</feature>
<dbReference type="InterPro" id="IPR018378">
    <property type="entry name" value="C-type_lectin_CS"/>
</dbReference>
<dbReference type="SUPFAM" id="SSF56436">
    <property type="entry name" value="C-type lectin-like"/>
    <property type="match status" value="1"/>
</dbReference>